<dbReference type="Gene3D" id="1.10.472.150">
    <property type="entry name" value="Glucose-regulated metallo-peptidase M90, N-terminal domain"/>
    <property type="match status" value="1"/>
</dbReference>
<name>A0ABY6J607_9BACT</name>
<keyword evidence="1" id="KW-1133">Transmembrane helix</keyword>
<evidence type="ECO:0000256" key="1">
    <source>
        <dbReference type="SAM" id="Phobius"/>
    </source>
</evidence>
<dbReference type="CDD" id="cd20169">
    <property type="entry name" value="Peptidase_M90_mtfA"/>
    <property type="match status" value="1"/>
</dbReference>
<dbReference type="PANTHER" id="PTHR30164:SF2">
    <property type="entry name" value="PROTEIN MTFA"/>
    <property type="match status" value="1"/>
</dbReference>
<feature type="transmembrane region" description="Helical" evidence="1">
    <location>
        <begin position="6"/>
        <end position="21"/>
    </location>
</feature>
<keyword evidence="1" id="KW-0472">Membrane</keyword>
<dbReference type="Gene3D" id="3.40.390.10">
    <property type="entry name" value="Collagenase (Catalytic Domain)"/>
    <property type="match status" value="1"/>
</dbReference>
<organism evidence="2 3">
    <name type="scientific">Chitinophaga horti</name>
    <dbReference type="NCBI Taxonomy" id="2920382"/>
    <lineage>
        <taxon>Bacteria</taxon>
        <taxon>Pseudomonadati</taxon>
        <taxon>Bacteroidota</taxon>
        <taxon>Chitinophagia</taxon>
        <taxon>Chitinophagales</taxon>
        <taxon>Chitinophagaceae</taxon>
        <taxon>Chitinophaga</taxon>
    </lineage>
</organism>
<dbReference type="SUPFAM" id="SSF55486">
    <property type="entry name" value="Metalloproteases ('zincins'), catalytic domain"/>
    <property type="match status" value="1"/>
</dbReference>
<dbReference type="Proteomes" id="UP001162741">
    <property type="component" value="Chromosome"/>
</dbReference>
<dbReference type="InterPro" id="IPR010384">
    <property type="entry name" value="MtfA_fam"/>
</dbReference>
<dbReference type="Pfam" id="PF06167">
    <property type="entry name" value="Peptidase_M90"/>
    <property type="match status" value="1"/>
</dbReference>
<proteinExistence type="predicted"/>
<evidence type="ECO:0000313" key="2">
    <source>
        <dbReference type="EMBL" id="UYQ95118.1"/>
    </source>
</evidence>
<dbReference type="PANTHER" id="PTHR30164">
    <property type="entry name" value="MTFA PEPTIDASE"/>
    <property type="match status" value="1"/>
</dbReference>
<dbReference type="RefSeq" id="WP_264282904.1">
    <property type="nucleotide sequence ID" value="NZ_CP107006.1"/>
</dbReference>
<protein>
    <submittedName>
        <fullName evidence="2">Zinc-dependent peptidase</fullName>
    </submittedName>
</protein>
<accession>A0ABY6J607</accession>
<reference evidence="2" key="1">
    <citation type="submission" date="2022-10" db="EMBL/GenBank/DDBJ databases">
        <title>Chitinophaga sp. nov., isolated from soil.</title>
        <authorList>
            <person name="Jeon C.O."/>
        </authorList>
    </citation>
    <scope>NUCLEOTIDE SEQUENCE</scope>
    <source>
        <strain evidence="2">R8</strain>
    </source>
</reference>
<dbReference type="EMBL" id="CP107006">
    <property type="protein sequence ID" value="UYQ95118.1"/>
    <property type="molecule type" value="Genomic_DNA"/>
</dbReference>
<dbReference type="InterPro" id="IPR024079">
    <property type="entry name" value="MetalloPept_cat_dom_sf"/>
</dbReference>
<sequence>MEPGYFLGIVVLIVVLVIWRRKSKQRARKELAVPSNYIELLAQTVPYYQRLSDPEKSRFAAQVKSFLETVNIEGVRTSVEPLDRILVAAASVIPSFGFQDWKYFNLTNIILYPGAFDEEYRLDGERRPIAGMVGSGALNGQMLLSRPAVRAGFFDIHGKHNTAVHEFVHLLDKADGIVDGVPEKFLRHTQTEEWEQIVAHEIEMIDQGESDINPYGATNHGEFLAVASEYFFQQPERMKENHPDLFRMLSLIFHQQLA</sequence>
<keyword evidence="3" id="KW-1185">Reference proteome</keyword>
<evidence type="ECO:0000313" key="3">
    <source>
        <dbReference type="Proteomes" id="UP001162741"/>
    </source>
</evidence>
<gene>
    <name evidence="2" type="ORF">MKQ68_08415</name>
</gene>
<keyword evidence="1" id="KW-0812">Transmembrane</keyword>
<dbReference type="InterPro" id="IPR042252">
    <property type="entry name" value="MtfA_N"/>
</dbReference>